<evidence type="ECO:0000313" key="3">
    <source>
        <dbReference type="Proteomes" id="UP001589788"/>
    </source>
</evidence>
<reference evidence="2 3" key="1">
    <citation type="submission" date="2024-09" db="EMBL/GenBank/DDBJ databases">
        <authorList>
            <person name="Sun Q."/>
            <person name="Mori K."/>
        </authorList>
    </citation>
    <scope>NUCLEOTIDE SEQUENCE [LARGE SCALE GENOMIC DNA]</scope>
    <source>
        <strain evidence="2 3">JCM 15389</strain>
    </source>
</reference>
<comment type="caution">
    <text evidence="2">The sequence shown here is derived from an EMBL/GenBank/DDBJ whole genome shotgun (WGS) entry which is preliminary data.</text>
</comment>
<accession>A0ABV6BZN1</accession>
<gene>
    <name evidence="2" type="ORF">ACFFRE_01775</name>
</gene>
<dbReference type="Proteomes" id="UP001589788">
    <property type="component" value="Unassembled WGS sequence"/>
</dbReference>
<protein>
    <submittedName>
        <fullName evidence="2">Thiol-disulfide oxidoreductase DCC family protein</fullName>
    </submittedName>
</protein>
<keyword evidence="3" id="KW-1185">Reference proteome</keyword>
<proteinExistence type="predicted"/>
<feature type="region of interest" description="Disordered" evidence="1">
    <location>
        <begin position="127"/>
        <end position="155"/>
    </location>
</feature>
<sequence length="155" mass="16324">MPESRAGPALVIYDGDCGLCRAAAAWVLARAPGSLQAAAWQDLGTPGLARLGLALGDVRRAAYLVLPDGRLLRGHLAVAGALRAARWPWPLAGWAIELPGVRLLAALVYAVVARWRHRLPLPEGWACSSKAPGSPPADSSCRSPARRAGALRRAK</sequence>
<name>A0ABV6BZN1_9ACTN</name>
<dbReference type="Pfam" id="PF04134">
    <property type="entry name" value="DCC1-like"/>
    <property type="match status" value="1"/>
</dbReference>
<dbReference type="EMBL" id="JBHLYQ010000008">
    <property type="protein sequence ID" value="MFC0080885.1"/>
    <property type="molecule type" value="Genomic_DNA"/>
</dbReference>
<organism evidence="2 3">
    <name type="scientific">Aciditerrimonas ferrireducens</name>
    <dbReference type="NCBI Taxonomy" id="667306"/>
    <lineage>
        <taxon>Bacteria</taxon>
        <taxon>Bacillati</taxon>
        <taxon>Actinomycetota</taxon>
        <taxon>Acidimicrobiia</taxon>
        <taxon>Acidimicrobiales</taxon>
        <taxon>Acidimicrobiaceae</taxon>
        <taxon>Aciditerrimonas</taxon>
    </lineage>
</organism>
<evidence type="ECO:0000256" key="1">
    <source>
        <dbReference type="SAM" id="MobiDB-lite"/>
    </source>
</evidence>
<dbReference type="InterPro" id="IPR007263">
    <property type="entry name" value="DCC1-like"/>
</dbReference>
<evidence type="ECO:0000313" key="2">
    <source>
        <dbReference type="EMBL" id="MFC0080885.1"/>
    </source>
</evidence>
<dbReference type="RefSeq" id="WP_377787566.1">
    <property type="nucleotide sequence ID" value="NZ_JBHLYQ010000008.1"/>
</dbReference>